<comment type="caution">
    <text evidence="2">The sequence shown here is derived from an EMBL/GenBank/DDBJ whole genome shotgun (WGS) entry which is preliminary data.</text>
</comment>
<evidence type="ECO:0000256" key="1">
    <source>
        <dbReference type="SAM" id="MobiDB-lite"/>
    </source>
</evidence>
<protein>
    <submittedName>
        <fullName evidence="2">Uncharacterized protein</fullName>
    </submittedName>
</protein>
<name>A0A4R1B1K3_9BACI</name>
<feature type="region of interest" description="Disordered" evidence="1">
    <location>
        <begin position="31"/>
        <end position="57"/>
    </location>
</feature>
<dbReference type="EMBL" id="SJTH01000006">
    <property type="protein sequence ID" value="TCJ05085.1"/>
    <property type="molecule type" value="Genomic_DNA"/>
</dbReference>
<proteinExistence type="predicted"/>
<evidence type="ECO:0000313" key="3">
    <source>
        <dbReference type="Proteomes" id="UP000293846"/>
    </source>
</evidence>
<dbReference type="Proteomes" id="UP000293846">
    <property type="component" value="Unassembled WGS sequence"/>
</dbReference>
<dbReference type="AlphaFoldDB" id="A0A4R1B1K3"/>
<accession>A0A4R1B1K3</accession>
<sequence length="66" mass="7640">MRISFVRCVFKELIQRPAGSVGQVRPRRRIYAEEAQRPPRGKRAARSGNQPLPTNVDFQQCLRKAF</sequence>
<organism evidence="2 3">
    <name type="scientific">Cytobacillus praedii</name>
    <dbReference type="NCBI Taxonomy" id="1742358"/>
    <lineage>
        <taxon>Bacteria</taxon>
        <taxon>Bacillati</taxon>
        <taxon>Bacillota</taxon>
        <taxon>Bacilli</taxon>
        <taxon>Bacillales</taxon>
        <taxon>Bacillaceae</taxon>
        <taxon>Cytobacillus</taxon>
    </lineage>
</organism>
<keyword evidence="3" id="KW-1185">Reference proteome</keyword>
<feature type="compositionally biased region" description="Polar residues" evidence="1">
    <location>
        <begin position="47"/>
        <end position="57"/>
    </location>
</feature>
<gene>
    <name evidence="2" type="ORF">E0Y62_06655</name>
</gene>
<dbReference type="OrthoDB" id="2943090at2"/>
<evidence type="ECO:0000313" key="2">
    <source>
        <dbReference type="EMBL" id="TCJ05085.1"/>
    </source>
</evidence>
<reference evidence="2 3" key="1">
    <citation type="submission" date="2019-03" db="EMBL/GenBank/DDBJ databases">
        <authorList>
            <person name="Jensen L."/>
            <person name="Storgaard J."/>
            <person name="Sulaj E."/>
            <person name="Schramm A."/>
            <person name="Marshall I.P.G."/>
        </authorList>
    </citation>
    <scope>NUCLEOTIDE SEQUENCE [LARGE SCALE GENOMIC DNA]</scope>
    <source>
        <strain evidence="2 3">2017H2G3</strain>
    </source>
</reference>